<accession>A0AAW0SKH4</accession>
<reference evidence="1 2" key="1">
    <citation type="submission" date="2023-03" db="EMBL/GenBank/DDBJ databases">
        <title>High-quality genome of Scylla paramamosain provides insights in environmental adaptation.</title>
        <authorList>
            <person name="Zhang L."/>
        </authorList>
    </citation>
    <scope>NUCLEOTIDE SEQUENCE [LARGE SCALE GENOMIC DNA]</scope>
    <source>
        <strain evidence="1">LZ_2023a</strain>
        <tissue evidence="1">Muscle</tissue>
    </source>
</reference>
<dbReference type="InterPro" id="IPR051851">
    <property type="entry name" value="EFR3_Homologs"/>
</dbReference>
<dbReference type="GO" id="GO:0072659">
    <property type="term" value="P:protein localization to plasma membrane"/>
    <property type="evidence" value="ECO:0007669"/>
    <property type="project" value="TreeGrafter"/>
</dbReference>
<dbReference type="EMBL" id="JARAKH010000055">
    <property type="protein sequence ID" value="KAK8375267.1"/>
    <property type="molecule type" value="Genomic_DNA"/>
</dbReference>
<comment type="caution">
    <text evidence="1">The sequence shown here is derived from an EMBL/GenBank/DDBJ whole genome shotgun (WGS) entry which is preliminary data.</text>
</comment>
<dbReference type="PANTHER" id="PTHR12444">
    <property type="entry name" value="PROTEIN EFR3 HOMOLOG CMP44E"/>
    <property type="match status" value="1"/>
</dbReference>
<proteinExistence type="predicted"/>
<name>A0AAW0SKH4_SCYPA</name>
<dbReference type="PANTHER" id="PTHR12444:SF8">
    <property type="entry name" value="PROTEIN EFR3 HOMOLOG CMP44E"/>
    <property type="match status" value="1"/>
</dbReference>
<dbReference type="GO" id="GO:0005886">
    <property type="term" value="C:plasma membrane"/>
    <property type="evidence" value="ECO:0007669"/>
    <property type="project" value="TreeGrafter"/>
</dbReference>
<sequence length="133" mass="14923">MLTHTGERKCSSVLKVGTRYTREQYSKTVAQSFLVRLMRLSMSSDAEVRLTVQHILHTLLHRHHNAHYLPKPTLYITVSLSIIVETVISNSCSMPLTLRGLLADVEGLEWMDGVEVNTRGGECTKSDEAESLP</sequence>
<gene>
    <name evidence="1" type="ORF">O3P69_020321</name>
</gene>
<evidence type="ECO:0000313" key="2">
    <source>
        <dbReference type="Proteomes" id="UP001487740"/>
    </source>
</evidence>
<dbReference type="Proteomes" id="UP001487740">
    <property type="component" value="Unassembled WGS sequence"/>
</dbReference>
<dbReference type="AlphaFoldDB" id="A0AAW0SKH4"/>
<keyword evidence="2" id="KW-1185">Reference proteome</keyword>
<protein>
    <submittedName>
        <fullName evidence="1">Uncharacterized protein</fullName>
    </submittedName>
</protein>
<evidence type="ECO:0000313" key="1">
    <source>
        <dbReference type="EMBL" id="KAK8375267.1"/>
    </source>
</evidence>
<organism evidence="1 2">
    <name type="scientific">Scylla paramamosain</name>
    <name type="common">Mud crab</name>
    <dbReference type="NCBI Taxonomy" id="85552"/>
    <lineage>
        <taxon>Eukaryota</taxon>
        <taxon>Metazoa</taxon>
        <taxon>Ecdysozoa</taxon>
        <taxon>Arthropoda</taxon>
        <taxon>Crustacea</taxon>
        <taxon>Multicrustacea</taxon>
        <taxon>Malacostraca</taxon>
        <taxon>Eumalacostraca</taxon>
        <taxon>Eucarida</taxon>
        <taxon>Decapoda</taxon>
        <taxon>Pleocyemata</taxon>
        <taxon>Brachyura</taxon>
        <taxon>Eubrachyura</taxon>
        <taxon>Portunoidea</taxon>
        <taxon>Portunidae</taxon>
        <taxon>Portuninae</taxon>
        <taxon>Scylla</taxon>
    </lineage>
</organism>